<dbReference type="InterPro" id="IPR012675">
    <property type="entry name" value="Beta-grasp_dom_sf"/>
</dbReference>
<dbReference type="Proteomes" id="UP001620597">
    <property type="component" value="Unassembled WGS sequence"/>
</dbReference>
<evidence type="ECO:0000259" key="1">
    <source>
        <dbReference type="PROSITE" id="PS51085"/>
    </source>
</evidence>
<dbReference type="Pfam" id="PF00111">
    <property type="entry name" value="Fer2"/>
    <property type="match status" value="1"/>
</dbReference>
<keyword evidence="3" id="KW-1185">Reference proteome</keyword>
<dbReference type="InterPro" id="IPR036010">
    <property type="entry name" value="2Fe-2S_ferredoxin-like_sf"/>
</dbReference>
<accession>A0ABW8NPD2</accession>
<proteinExistence type="predicted"/>
<dbReference type="InterPro" id="IPR001041">
    <property type="entry name" value="2Fe-2S_ferredoxin-type"/>
</dbReference>
<dbReference type="PROSITE" id="PS51085">
    <property type="entry name" value="2FE2S_FER_2"/>
    <property type="match status" value="1"/>
</dbReference>
<dbReference type="Gene3D" id="3.10.20.30">
    <property type="match status" value="1"/>
</dbReference>
<evidence type="ECO:0000313" key="3">
    <source>
        <dbReference type="Proteomes" id="UP001620597"/>
    </source>
</evidence>
<gene>
    <name evidence="2" type="ORF">WG929_20615</name>
</gene>
<evidence type="ECO:0000313" key="2">
    <source>
        <dbReference type="EMBL" id="MFK4754808.1"/>
    </source>
</evidence>
<dbReference type="SUPFAM" id="SSF54292">
    <property type="entry name" value="2Fe-2S ferredoxin-like"/>
    <property type="match status" value="1"/>
</dbReference>
<reference evidence="2 3" key="1">
    <citation type="submission" date="2024-03" db="EMBL/GenBank/DDBJ databases">
        <title>High-quality draft genome sequence of Oceanobacter sp. wDCs-4.</title>
        <authorList>
            <person name="Dong C."/>
        </authorList>
    </citation>
    <scope>NUCLEOTIDE SEQUENCE [LARGE SCALE GENOMIC DNA]</scope>
    <source>
        <strain evidence="3">wDCs-4</strain>
    </source>
</reference>
<comment type="caution">
    <text evidence="2">The sequence shown here is derived from an EMBL/GenBank/DDBJ whole genome shotgun (WGS) entry which is preliminary data.</text>
</comment>
<dbReference type="RefSeq" id="WP_369855739.1">
    <property type="nucleotide sequence ID" value="NZ_JBBKTX010000047.1"/>
</dbReference>
<organism evidence="2 3">
    <name type="scientific">Oceanobacter antarcticus</name>
    <dbReference type="NCBI Taxonomy" id="3133425"/>
    <lineage>
        <taxon>Bacteria</taxon>
        <taxon>Pseudomonadati</taxon>
        <taxon>Pseudomonadota</taxon>
        <taxon>Gammaproteobacteria</taxon>
        <taxon>Oceanospirillales</taxon>
        <taxon>Oceanospirillaceae</taxon>
        <taxon>Oceanobacter</taxon>
    </lineage>
</organism>
<protein>
    <submittedName>
        <fullName evidence="2">2Fe-2S iron-sulfur cluster-binding protein</fullName>
    </submittedName>
</protein>
<feature type="domain" description="2Fe-2S ferredoxin-type" evidence="1">
    <location>
        <begin position="15"/>
        <end position="103"/>
    </location>
</feature>
<name>A0ABW8NPD2_9GAMM</name>
<dbReference type="EMBL" id="JBBKTX010000047">
    <property type="protein sequence ID" value="MFK4754808.1"/>
    <property type="molecule type" value="Genomic_DNA"/>
</dbReference>
<sequence length="103" mass="11261">MKHQHPVVPTAKTCHQVWVANESQCFEADSQKNLLANIGKAENSPVLVGCKGGGCGKCRVKVTSGTYLSKKMSRAHITPRDEEQSIVLACRIFAQSDIRIIPL</sequence>